<dbReference type="GO" id="GO:0051957">
    <property type="term" value="P:positive regulation of amino acid transport"/>
    <property type="evidence" value="ECO:0007669"/>
    <property type="project" value="TreeGrafter"/>
</dbReference>
<feature type="compositionally biased region" description="Polar residues" evidence="9">
    <location>
        <begin position="192"/>
        <end position="205"/>
    </location>
</feature>
<protein>
    <submittedName>
        <fullName evidence="13">Collectrin, amino acid transport regulator</fullName>
    </submittedName>
</protein>
<keyword evidence="5 11" id="KW-0732">Signal</keyword>
<dbReference type="AlphaFoldDB" id="A0A3Q3B3R4"/>
<evidence type="ECO:0000256" key="5">
    <source>
        <dbReference type="ARBA" id="ARBA00022729"/>
    </source>
</evidence>
<feature type="compositionally biased region" description="Basic and acidic residues" evidence="9">
    <location>
        <begin position="179"/>
        <end position="190"/>
    </location>
</feature>
<evidence type="ECO:0000259" key="12">
    <source>
        <dbReference type="PROSITE" id="PS52010"/>
    </source>
</evidence>
<dbReference type="STRING" id="37003.ENSKMAP00000018679"/>
<evidence type="ECO:0000256" key="11">
    <source>
        <dbReference type="SAM" id="SignalP"/>
    </source>
</evidence>
<evidence type="ECO:0000256" key="8">
    <source>
        <dbReference type="ARBA" id="ARBA00023180"/>
    </source>
</evidence>
<keyword evidence="3" id="KW-0597">Phosphoprotein</keyword>
<accession>A0A3Q3B3R4</accession>
<sequence length="214" mass="24042">MLGWVFFLLCLPPVLAVQLCESDAPGAYKVRLSIRTALGDKAYDWNEHEKFLFRATMAYAMRLHKQQEFGVSNIIVCRESPRVSFWFVVTSPLNSSALVDKGDVERAVSKSRHRINSAFLLSDSSLEFVGIYPTLVAPVAPDTPPWLIVFGVVIGLVGAGIVFLLVSTMMEKRRKKKEKAGEHEEERVKTVENGSMTDGVYNTTFSDDERFTEM</sequence>
<proteinExistence type="predicted"/>
<dbReference type="Proteomes" id="UP000264800">
    <property type="component" value="Unplaced"/>
</dbReference>
<evidence type="ECO:0000256" key="3">
    <source>
        <dbReference type="ARBA" id="ARBA00022553"/>
    </source>
</evidence>
<name>A0A3Q3B3R4_KRYMA</name>
<keyword evidence="4 10" id="KW-0812">Transmembrane</keyword>
<dbReference type="GO" id="GO:0070062">
    <property type="term" value="C:extracellular exosome"/>
    <property type="evidence" value="ECO:0007669"/>
    <property type="project" value="TreeGrafter"/>
</dbReference>
<feature type="chain" id="PRO_5018684945" evidence="11">
    <location>
        <begin position="17"/>
        <end position="214"/>
    </location>
</feature>
<dbReference type="OrthoDB" id="9899436at2759"/>
<keyword evidence="14" id="KW-1185">Reference proteome</keyword>
<dbReference type="KEGG" id="kmr:108240161"/>
<evidence type="ECO:0000256" key="1">
    <source>
        <dbReference type="ARBA" id="ARBA00004251"/>
    </source>
</evidence>
<dbReference type="Ensembl" id="ENSKMAT00000018939.1">
    <property type="protein sequence ID" value="ENSKMAP00000018679.1"/>
    <property type="gene ID" value="ENSKMAG00000013885.1"/>
</dbReference>
<evidence type="ECO:0000313" key="13">
    <source>
        <dbReference type="Ensembl" id="ENSKMAP00000018679.1"/>
    </source>
</evidence>
<organism evidence="13 14">
    <name type="scientific">Kryptolebias marmoratus</name>
    <name type="common">Mangrove killifish</name>
    <name type="synonym">Rivulus marmoratus</name>
    <dbReference type="NCBI Taxonomy" id="37003"/>
    <lineage>
        <taxon>Eukaryota</taxon>
        <taxon>Metazoa</taxon>
        <taxon>Chordata</taxon>
        <taxon>Craniata</taxon>
        <taxon>Vertebrata</taxon>
        <taxon>Euteleostomi</taxon>
        <taxon>Actinopterygii</taxon>
        <taxon>Neopterygii</taxon>
        <taxon>Teleostei</taxon>
        <taxon>Neoteleostei</taxon>
        <taxon>Acanthomorphata</taxon>
        <taxon>Ovalentaria</taxon>
        <taxon>Atherinomorphae</taxon>
        <taxon>Cyprinodontiformes</taxon>
        <taxon>Rivulidae</taxon>
        <taxon>Kryptolebias</taxon>
    </lineage>
</organism>
<dbReference type="InterPro" id="IPR042944">
    <property type="entry name" value="Collectrin"/>
</dbReference>
<evidence type="ECO:0000313" key="14">
    <source>
        <dbReference type="Proteomes" id="UP000264800"/>
    </source>
</evidence>
<dbReference type="CTD" id="57393"/>
<dbReference type="GeneID" id="108240161"/>
<evidence type="ECO:0000256" key="2">
    <source>
        <dbReference type="ARBA" id="ARBA00022475"/>
    </source>
</evidence>
<dbReference type="PANTHER" id="PTHR46884:SF1">
    <property type="entry name" value="COLLECTRIN"/>
    <property type="match status" value="1"/>
</dbReference>
<keyword evidence="7 10" id="KW-0472">Membrane</keyword>
<dbReference type="Pfam" id="PF16959">
    <property type="entry name" value="Collectrin"/>
    <property type="match status" value="1"/>
</dbReference>
<feature type="domain" description="Collectrin-like" evidence="12">
    <location>
        <begin position="24"/>
        <end position="214"/>
    </location>
</feature>
<keyword evidence="8" id="KW-0325">Glycoprotein</keyword>
<dbReference type="InterPro" id="IPR031588">
    <property type="entry name" value="Collectrin_dom"/>
</dbReference>
<keyword evidence="6 10" id="KW-1133">Transmembrane helix</keyword>
<evidence type="ECO:0000256" key="7">
    <source>
        <dbReference type="ARBA" id="ARBA00023136"/>
    </source>
</evidence>
<dbReference type="PROSITE" id="PS52010">
    <property type="entry name" value="COLLECTRIN_LIKE"/>
    <property type="match status" value="1"/>
</dbReference>
<comment type="subcellular location">
    <subcellularLocation>
        <location evidence="1">Cell membrane</location>
        <topology evidence="1">Single-pass type I membrane protein</topology>
    </subcellularLocation>
</comment>
<feature type="signal peptide" evidence="11">
    <location>
        <begin position="1"/>
        <end position="16"/>
    </location>
</feature>
<reference evidence="13" key="2">
    <citation type="submission" date="2025-09" db="UniProtKB">
        <authorList>
            <consortium name="Ensembl"/>
        </authorList>
    </citation>
    <scope>IDENTIFICATION</scope>
</reference>
<dbReference type="GeneTree" id="ENSGT00940000160862"/>
<keyword evidence="2" id="KW-1003">Cell membrane</keyword>
<evidence type="ECO:0000256" key="10">
    <source>
        <dbReference type="SAM" id="Phobius"/>
    </source>
</evidence>
<reference evidence="13" key="1">
    <citation type="submission" date="2025-08" db="UniProtKB">
        <authorList>
            <consortium name="Ensembl"/>
        </authorList>
    </citation>
    <scope>IDENTIFICATION</scope>
</reference>
<dbReference type="OMA" id="AYEWNES"/>
<feature type="transmembrane region" description="Helical" evidence="10">
    <location>
        <begin position="146"/>
        <end position="166"/>
    </location>
</feature>
<evidence type="ECO:0000256" key="4">
    <source>
        <dbReference type="ARBA" id="ARBA00022692"/>
    </source>
</evidence>
<evidence type="ECO:0000256" key="6">
    <source>
        <dbReference type="ARBA" id="ARBA00022989"/>
    </source>
</evidence>
<dbReference type="GO" id="GO:0005886">
    <property type="term" value="C:plasma membrane"/>
    <property type="evidence" value="ECO:0007669"/>
    <property type="project" value="UniProtKB-SubCell"/>
</dbReference>
<dbReference type="RefSeq" id="XP_017278883.1">
    <property type="nucleotide sequence ID" value="XM_017423394.3"/>
</dbReference>
<evidence type="ECO:0000256" key="9">
    <source>
        <dbReference type="SAM" id="MobiDB-lite"/>
    </source>
</evidence>
<feature type="region of interest" description="Disordered" evidence="9">
    <location>
        <begin position="176"/>
        <end position="214"/>
    </location>
</feature>
<dbReference type="PANTHER" id="PTHR46884">
    <property type="entry name" value="COLLECTRIN"/>
    <property type="match status" value="1"/>
</dbReference>